<organism evidence="2 3">
    <name type="scientific">Drosophila rhopaloa</name>
    <name type="common">Fruit fly</name>
    <dbReference type="NCBI Taxonomy" id="1041015"/>
    <lineage>
        <taxon>Eukaryota</taxon>
        <taxon>Metazoa</taxon>
        <taxon>Ecdysozoa</taxon>
        <taxon>Arthropoda</taxon>
        <taxon>Hexapoda</taxon>
        <taxon>Insecta</taxon>
        <taxon>Pterygota</taxon>
        <taxon>Neoptera</taxon>
        <taxon>Endopterygota</taxon>
        <taxon>Diptera</taxon>
        <taxon>Brachycera</taxon>
        <taxon>Muscomorpha</taxon>
        <taxon>Ephydroidea</taxon>
        <taxon>Drosophilidae</taxon>
        <taxon>Drosophila</taxon>
        <taxon>Sophophora</taxon>
    </lineage>
</organism>
<dbReference type="EnsemblMetazoa" id="XM_044461517.1">
    <property type="protein sequence ID" value="XP_044317452.1"/>
    <property type="gene ID" value="LOC123038057"/>
</dbReference>
<feature type="compositionally biased region" description="Low complexity" evidence="1">
    <location>
        <begin position="1"/>
        <end position="11"/>
    </location>
</feature>
<evidence type="ECO:0000313" key="2">
    <source>
        <dbReference type="EnsemblMetazoa" id="XP_044317452.1"/>
    </source>
</evidence>
<evidence type="ECO:0000256" key="1">
    <source>
        <dbReference type="SAM" id="MobiDB-lite"/>
    </source>
</evidence>
<accession>A0ABM5JF54</accession>
<sequence length="309" mass="32736">MSRSNRSSSKSMRGEGRGGRTGQQPAARWRRDSGSALQLLASPLVSRSPSPNPETEDEGRITDVELEEEEEAGVRSAGQEAEVPTIDLSEEEEEEEEDKEDTATETVSPEVSSDEEDEPRRAAKARMAFRRIRRAAAGSAWATQRHRAAEANIRSTGGGAAAAREWKKRLDKAEAEEAAIWAQPGPPEQPPPLSQPPPPPSLSQPPPPPSLSQPPPPPSPPLSQPPPPPSPLLSQPPPPPSPPRKTARRRAGGLGKGDLGVAVTGRASRTAAQIRQAVVVSGAAVPTSKAVDKPRKGGRPGWQPKPTGS</sequence>
<name>A0ABM5JF54_DRORH</name>
<dbReference type="Proteomes" id="UP001652680">
    <property type="component" value="Unassembled WGS sequence"/>
</dbReference>
<evidence type="ECO:0000313" key="3">
    <source>
        <dbReference type="Proteomes" id="UP001652680"/>
    </source>
</evidence>
<dbReference type="GeneID" id="123038057"/>
<feature type="compositionally biased region" description="Basic residues" evidence="1">
    <location>
        <begin position="122"/>
        <end position="134"/>
    </location>
</feature>
<feature type="region of interest" description="Disordered" evidence="1">
    <location>
        <begin position="281"/>
        <end position="309"/>
    </location>
</feature>
<feature type="compositionally biased region" description="Acidic residues" evidence="1">
    <location>
        <begin position="88"/>
        <end position="100"/>
    </location>
</feature>
<dbReference type="RefSeq" id="XP_044317452.1">
    <property type="nucleotide sequence ID" value="XM_044461517.1"/>
</dbReference>
<proteinExistence type="predicted"/>
<reference evidence="2" key="2">
    <citation type="submission" date="2025-05" db="UniProtKB">
        <authorList>
            <consortium name="EnsemblMetazoa"/>
        </authorList>
    </citation>
    <scope>IDENTIFICATION</scope>
</reference>
<reference evidence="3" key="1">
    <citation type="journal article" date="2021" name="Elife">
        <title>Highly contiguous assemblies of 101 drosophilid genomes.</title>
        <authorList>
            <person name="Kim B.Y."/>
            <person name="Wang J.R."/>
            <person name="Miller D.E."/>
            <person name="Barmina O."/>
            <person name="Delaney E."/>
            <person name="Thompson A."/>
            <person name="Comeault A.A."/>
            <person name="Peede D."/>
            <person name="D'Agostino E.R."/>
            <person name="Pelaez J."/>
            <person name="Aguilar J.M."/>
            <person name="Haji D."/>
            <person name="Matsunaga T."/>
            <person name="Armstrong E.E."/>
            <person name="Zych M."/>
            <person name="Ogawa Y."/>
            <person name="Stamenkovic-Radak M."/>
            <person name="Jelic M."/>
            <person name="Veselinovic M.S."/>
            <person name="Tanaskovic M."/>
            <person name="Eric P."/>
            <person name="Gao J.J."/>
            <person name="Katoh T.K."/>
            <person name="Toda M.J."/>
            <person name="Watabe H."/>
            <person name="Watada M."/>
            <person name="Davis J.S."/>
            <person name="Moyle L.C."/>
            <person name="Manoli G."/>
            <person name="Bertolini E."/>
            <person name="Kostal V."/>
            <person name="Hawley R.S."/>
            <person name="Takahashi A."/>
            <person name="Jones C.D."/>
            <person name="Price D.K."/>
            <person name="Whiteman N."/>
            <person name="Kopp A."/>
            <person name="Matute D.R."/>
            <person name="Petrov D.A."/>
        </authorList>
    </citation>
    <scope>NUCLEOTIDE SEQUENCE [LARGE SCALE GENOMIC DNA]</scope>
</reference>
<protein>
    <submittedName>
        <fullName evidence="2">Uncharacterized protein</fullName>
    </submittedName>
</protein>
<feature type="region of interest" description="Disordered" evidence="1">
    <location>
        <begin position="1"/>
        <end position="262"/>
    </location>
</feature>
<feature type="compositionally biased region" description="Pro residues" evidence="1">
    <location>
        <begin position="184"/>
        <end position="243"/>
    </location>
</feature>
<dbReference type="PRINTS" id="PR01217">
    <property type="entry name" value="PRICHEXTENSN"/>
</dbReference>
<keyword evidence="3" id="KW-1185">Reference proteome</keyword>